<feature type="domain" description="Xylose isomerase-like TIM barrel" evidence="4">
    <location>
        <begin position="21"/>
        <end position="255"/>
    </location>
</feature>
<dbReference type="AlphaFoldDB" id="A0A2U1VA53"/>
<dbReference type="PIRSF" id="PIRSF006241">
    <property type="entry name" value="HyI"/>
    <property type="match status" value="1"/>
</dbReference>
<dbReference type="PANTHER" id="PTHR43489:SF6">
    <property type="entry name" value="HYDROXYPYRUVATE ISOMERASE-RELATED"/>
    <property type="match status" value="1"/>
</dbReference>
<dbReference type="InterPro" id="IPR013022">
    <property type="entry name" value="Xyl_isomerase-like_TIM-brl"/>
</dbReference>
<keyword evidence="1 2" id="KW-0413">Isomerase</keyword>
<dbReference type="InterPro" id="IPR053398">
    <property type="entry name" value="HPT_OtnI_isomerases"/>
</dbReference>
<organism evidence="5 6">
    <name type="scientific">Teichococcus aestuarii</name>
    <dbReference type="NCBI Taxonomy" id="568898"/>
    <lineage>
        <taxon>Bacteria</taxon>
        <taxon>Pseudomonadati</taxon>
        <taxon>Pseudomonadota</taxon>
        <taxon>Alphaproteobacteria</taxon>
        <taxon>Acetobacterales</taxon>
        <taxon>Roseomonadaceae</taxon>
        <taxon>Roseomonas</taxon>
    </lineage>
</organism>
<feature type="active site" description="Proton donor/acceptor" evidence="3">
    <location>
        <position position="143"/>
    </location>
</feature>
<accession>A0A2U1VA53</accession>
<proteinExistence type="inferred from homology"/>
<evidence type="ECO:0000313" key="5">
    <source>
        <dbReference type="EMBL" id="PWC30797.1"/>
    </source>
</evidence>
<evidence type="ECO:0000256" key="3">
    <source>
        <dbReference type="PIRSR" id="PIRSR006241-50"/>
    </source>
</evidence>
<sequence length="260" mass="28314">MPRFAANLSMMFQELPFLDRFAAARAAGFEAVEFLFPYDFPAAEIATRLKDNGLQQVLFNAPPGDWAAGERGMACIPGRQAEFREALKQALDYAAALSCPRLHIMPGLRPAGVAHDTLTAVYGANLAWAAEECAKAGVKAVIEPINQRDIPGIFMTTMQQGADIIAAVGEDRLGLQFDLYHCQVSEGDIVKRVEKHLAIIAHMQVADVPGRNEPGTGEVNWAFVFDRIDALGYRGWIGCEYRPAGETVAGLGWFAPYKAA</sequence>
<dbReference type="NCBIfam" id="NF043033">
    <property type="entry name" value="OxoTetrIsom"/>
    <property type="match status" value="1"/>
</dbReference>
<dbReference type="InterPro" id="IPR050417">
    <property type="entry name" value="Sugar_Epim/Isomerase"/>
</dbReference>
<comment type="similarity">
    <text evidence="2">Belongs to the hyi family.</text>
</comment>
<feature type="active site" description="Proton donor/acceptor" evidence="3">
    <location>
        <position position="240"/>
    </location>
</feature>
<dbReference type="Gene3D" id="3.20.20.150">
    <property type="entry name" value="Divalent-metal-dependent TIM barrel enzymes"/>
    <property type="match status" value="1"/>
</dbReference>
<reference evidence="6" key="1">
    <citation type="submission" date="2017-10" db="EMBL/GenBank/DDBJ databases">
        <authorList>
            <person name="Toshchakov S.V."/>
            <person name="Goeva M.A."/>
        </authorList>
    </citation>
    <scope>NUCLEOTIDE SEQUENCE [LARGE SCALE GENOMIC DNA]</scope>
    <source>
        <strain evidence="6">JR1/69-1-13</strain>
    </source>
</reference>
<dbReference type="InterPro" id="IPR036237">
    <property type="entry name" value="Xyl_isomerase-like_sf"/>
</dbReference>
<dbReference type="OrthoDB" id="9786584at2"/>
<comment type="caution">
    <text evidence="5">The sequence shown here is derived from an EMBL/GenBank/DDBJ whole genome shotgun (WGS) entry which is preliminary data.</text>
</comment>
<dbReference type="EMBL" id="PDOA01000001">
    <property type="protein sequence ID" value="PWC30797.1"/>
    <property type="molecule type" value="Genomic_DNA"/>
</dbReference>
<evidence type="ECO:0000313" key="6">
    <source>
        <dbReference type="Proteomes" id="UP000245048"/>
    </source>
</evidence>
<protein>
    <submittedName>
        <fullName evidence="5">Hydroxypyruvate isomerase</fullName>
    </submittedName>
</protein>
<keyword evidence="6" id="KW-1185">Reference proteome</keyword>
<evidence type="ECO:0000259" key="4">
    <source>
        <dbReference type="Pfam" id="PF01261"/>
    </source>
</evidence>
<keyword evidence="5" id="KW-0670">Pyruvate</keyword>
<evidence type="ECO:0000256" key="2">
    <source>
        <dbReference type="PIRNR" id="PIRNR006241"/>
    </source>
</evidence>
<dbReference type="InterPro" id="IPR026040">
    <property type="entry name" value="HyI-like"/>
</dbReference>
<dbReference type="GO" id="GO:0046487">
    <property type="term" value="P:glyoxylate metabolic process"/>
    <property type="evidence" value="ECO:0007669"/>
    <property type="project" value="TreeGrafter"/>
</dbReference>
<dbReference type="SUPFAM" id="SSF51658">
    <property type="entry name" value="Xylose isomerase-like"/>
    <property type="match status" value="1"/>
</dbReference>
<dbReference type="FunFam" id="3.20.20.150:FF:000007">
    <property type="entry name" value="Hydroxypyruvate isomerase"/>
    <property type="match status" value="1"/>
</dbReference>
<dbReference type="RefSeq" id="WP_109515368.1">
    <property type="nucleotide sequence ID" value="NZ_PDOA01000001.1"/>
</dbReference>
<dbReference type="GO" id="GO:0008903">
    <property type="term" value="F:hydroxypyruvate isomerase activity"/>
    <property type="evidence" value="ECO:0007669"/>
    <property type="project" value="TreeGrafter"/>
</dbReference>
<dbReference type="Pfam" id="PF01261">
    <property type="entry name" value="AP_endonuc_2"/>
    <property type="match status" value="1"/>
</dbReference>
<name>A0A2U1VA53_9PROT</name>
<dbReference type="PANTHER" id="PTHR43489">
    <property type="entry name" value="ISOMERASE"/>
    <property type="match status" value="1"/>
</dbReference>
<gene>
    <name evidence="5" type="ORF">CR165_02550</name>
</gene>
<dbReference type="Proteomes" id="UP000245048">
    <property type="component" value="Unassembled WGS sequence"/>
</dbReference>
<evidence type="ECO:0000256" key="1">
    <source>
        <dbReference type="ARBA" id="ARBA00023235"/>
    </source>
</evidence>